<evidence type="ECO:0000259" key="5">
    <source>
        <dbReference type="PROSITE" id="PS01124"/>
    </source>
</evidence>
<evidence type="ECO:0000256" key="2">
    <source>
        <dbReference type="ARBA" id="ARBA00023125"/>
    </source>
</evidence>
<feature type="compositionally biased region" description="Polar residues" evidence="4">
    <location>
        <begin position="16"/>
        <end position="26"/>
    </location>
</feature>
<keyword evidence="7" id="KW-1185">Reference proteome</keyword>
<dbReference type="EMBL" id="JACVFC010000001">
    <property type="protein sequence ID" value="MBC9929089.1"/>
    <property type="molecule type" value="Genomic_DNA"/>
</dbReference>
<dbReference type="Proteomes" id="UP000659124">
    <property type="component" value="Unassembled WGS sequence"/>
</dbReference>
<comment type="caution">
    <text evidence="6">The sequence shown here is derived from an EMBL/GenBank/DDBJ whole genome shotgun (WGS) entry which is preliminary data.</text>
</comment>
<dbReference type="PROSITE" id="PS00041">
    <property type="entry name" value="HTH_ARAC_FAMILY_1"/>
    <property type="match status" value="1"/>
</dbReference>
<dbReference type="Gene3D" id="1.10.10.60">
    <property type="entry name" value="Homeodomain-like"/>
    <property type="match status" value="1"/>
</dbReference>
<dbReference type="RefSeq" id="WP_188086240.1">
    <property type="nucleotide sequence ID" value="NZ_JACVFC010000001.1"/>
</dbReference>
<evidence type="ECO:0000313" key="7">
    <source>
        <dbReference type="Proteomes" id="UP000659124"/>
    </source>
</evidence>
<accession>A0ABR7TFK9</accession>
<keyword evidence="3" id="KW-0804">Transcription</keyword>
<reference evidence="6 7" key="1">
    <citation type="submission" date="2020-09" db="EMBL/GenBank/DDBJ databases">
        <title>Genome sequences of type strains of Chitinophaga qingshengii and Chitinophaga varians.</title>
        <authorList>
            <person name="Kittiwongwattana C."/>
        </authorList>
    </citation>
    <scope>NUCLEOTIDE SEQUENCE [LARGE SCALE GENOMIC DNA]</scope>
    <source>
        <strain evidence="6 7">JCM 30026</strain>
    </source>
</reference>
<evidence type="ECO:0000256" key="1">
    <source>
        <dbReference type="ARBA" id="ARBA00023015"/>
    </source>
</evidence>
<organism evidence="6 7">
    <name type="scientific">Chitinophaga qingshengii</name>
    <dbReference type="NCBI Taxonomy" id="1569794"/>
    <lineage>
        <taxon>Bacteria</taxon>
        <taxon>Pseudomonadati</taxon>
        <taxon>Bacteroidota</taxon>
        <taxon>Chitinophagia</taxon>
        <taxon>Chitinophagales</taxon>
        <taxon>Chitinophagaceae</taxon>
        <taxon>Chitinophaga</taxon>
    </lineage>
</organism>
<keyword evidence="2" id="KW-0238">DNA-binding</keyword>
<dbReference type="PANTHER" id="PTHR47893:SF1">
    <property type="entry name" value="REGULATORY PROTEIN PCHR"/>
    <property type="match status" value="1"/>
</dbReference>
<feature type="region of interest" description="Disordered" evidence="4">
    <location>
        <begin position="1"/>
        <end position="26"/>
    </location>
</feature>
<feature type="domain" description="HTH araC/xylS-type" evidence="5">
    <location>
        <begin position="228"/>
        <end position="324"/>
    </location>
</feature>
<gene>
    <name evidence="6" type="ORF">ICL07_01815</name>
</gene>
<evidence type="ECO:0000313" key="6">
    <source>
        <dbReference type="EMBL" id="MBC9929089.1"/>
    </source>
</evidence>
<keyword evidence="1" id="KW-0805">Transcription regulation</keyword>
<evidence type="ECO:0000256" key="4">
    <source>
        <dbReference type="SAM" id="MobiDB-lite"/>
    </source>
</evidence>
<sequence>MPLQWDDSGNGRPQIDRTQPGINTPQLHEGSAEVSMAFGRGQMSHWMFDGIRMIKSDWEYNNRSQMSWQNEDDVIHLHFIMRGHMVMESLEGKAPLHFTTNTHNMLYNNMAPGIVSNEELNASAFILQFTKETFLQLTEHSDEVLQRFADKVLTGKPGALSDRSLPIDLSMQQTINAILHCGYQGGIKKMFLFSKAIEMLVLQAASYHQYHQRQSSIVRTAYDRDRLHFAREHLLENLENPPTLPALAKLAGLNEYKLKHGFKELFNTTAFGLVAEQRLELARTYLLDHHKTVGEIADMLGYSSIQHFSSAFKKKFGRSPNKAR</sequence>
<dbReference type="InterPro" id="IPR009057">
    <property type="entry name" value="Homeodomain-like_sf"/>
</dbReference>
<dbReference type="SMART" id="SM00342">
    <property type="entry name" value="HTH_ARAC"/>
    <property type="match status" value="1"/>
</dbReference>
<dbReference type="SUPFAM" id="SSF46689">
    <property type="entry name" value="Homeodomain-like"/>
    <property type="match status" value="2"/>
</dbReference>
<dbReference type="InterPro" id="IPR053142">
    <property type="entry name" value="PchR_regulatory_protein"/>
</dbReference>
<dbReference type="InterPro" id="IPR020449">
    <property type="entry name" value="Tscrpt_reg_AraC-type_HTH"/>
</dbReference>
<dbReference type="PANTHER" id="PTHR47893">
    <property type="entry name" value="REGULATORY PROTEIN PCHR"/>
    <property type="match status" value="1"/>
</dbReference>
<protein>
    <submittedName>
        <fullName evidence="6">Helix-turn-helix transcriptional regulator</fullName>
    </submittedName>
</protein>
<proteinExistence type="predicted"/>
<dbReference type="Pfam" id="PF12833">
    <property type="entry name" value="HTH_18"/>
    <property type="match status" value="1"/>
</dbReference>
<dbReference type="PROSITE" id="PS01124">
    <property type="entry name" value="HTH_ARAC_FAMILY_2"/>
    <property type="match status" value="1"/>
</dbReference>
<dbReference type="PRINTS" id="PR00032">
    <property type="entry name" value="HTHARAC"/>
</dbReference>
<name>A0ABR7TFK9_9BACT</name>
<evidence type="ECO:0000256" key="3">
    <source>
        <dbReference type="ARBA" id="ARBA00023163"/>
    </source>
</evidence>
<dbReference type="InterPro" id="IPR018062">
    <property type="entry name" value="HTH_AraC-typ_CS"/>
</dbReference>
<dbReference type="InterPro" id="IPR018060">
    <property type="entry name" value="HTH_AraC"/>
</dbReference>